<sequence length="105" mass="11415">MADTHKDTQGCGCGCGCGAKAQHHMPAVTFSTFILSLGSSALVHLGEVPDPETAQTAPNLLMAKHTIDVLTMLQDKTRNCLDADERKLLDGLLYELRMKYVVQAR</sequence>
<comment type="caution">
    <text evidence="1">The sequence shown here is derived from an EMBL/GenBank/DDBJ whole genome shotgun (WGS) entry which is preliminary data.</text>
</comment>
<gene>
    <name evidence="1" type="ORF">DSM19430T_15460</name>
</gene>
<dbReference type="AlphaFoldDB" id="A0A7J0BUK1"/>
<evidence type="ECO:0000313" key="2">
    <source>
        <dbReference type="Proteomes" id="UP000503820"/>
    </source>
</evidence>
<dbReference type="RefSeq" id="WP_174409512.1">
    <property type="nucleotide sequence ID" value="NZ_BLVP01000007.1"/>
</dbReference>
<name>A0A7J0BUK1_9BACT</name>
<organism evidence="1 2">
    <name type="scientific">Desulfovibrio psychrotolerans</name>
    <dbReference type="NCBI Taxonomy" id="415242"/>
    <lineage>
        <taxon>Bacteria</taxon>
        <taxon>Pseudomonadati</taxon>
        <taxon>Thermodesulfobacteriota</taxon>
        <taxon>Desulfovibrionia</taxon>
        <taxon>Desulfovibrionales</taxon>
        <taxon>Desulfovibrionaceae</taxon>
        <taxon>Desulfovibrio</taxon>
    </lineage>
</organism>
<dbReference type="Proteomes" id="UP000503820">
    <property type="component" value="Unassembled WGS sequence"/>
</dbReference>
<evidence type="ECO:0000313" key="1">
    <source>
        <dbReference type="EMBL" id="GFM36862.1"/>
    </source>
</evidence>
<keyword evidence="2" id="KW-1185">Reference proteome</keyword>
<reference evidence="1 2" key="1">
    <citation type="submission" date="2020-05" db="EMBL/GenBank/DDBJ databases">
        <title>Draft genome sequence of Desulfovibrio psychrotolerans JS1T.</title>
        <authorList>
            <person name="Ueno A."/>
            <person name="Tamazawa S."/>
            <person name="Tamamura S."/>
            <person name="Murakami T."/>
            <person name="Kiyama T."/>
            <person name="Inomata H."/>
            <person name="Amano Y."/>
            <person name="Miyakawa K."/>
            <person name="Tamaki H."/>
            <person name="Naganuma T."/>
            <person name="Kaneko K."/>
        </authorList>
    </citation>
    <scope>NUCLEOTIDE SEQUENCE [LARGE SCALE GENOMIC DNA]</scope>
    <source>
        <strain evidence="1 2">JS1</strain>
    </source>
</reference>
<protein>
    <recommendedName>
        <fullName evidence="3">DUF1844 domain-containing protein</fullName>
    </recommendedName>
</protein>
<dbReference type="EMBL" id="BLVP01000007">
    <property type="protein sequence ID" value="GFM36862.1"/>
    <property type="molecule type" value="Genomic_DNA"/>
</dbReference>
<proteinExistence type="predicted"/>
<evidence type="ECO:0008006" key="3">
    <source>
        <dbReference type="Google" id="ProtNLM"/>
    </source>
</evidence>
<dbReference type="Pfam" id="PF08899">
    <property type="entry name" value="DUF1844"/>
    <property type="match status" value="1"/>
</dbReference>
<dbReference type="InterPro" id="IPR014995">
    <property type="entry name" value="DUF1844"/>
</dbReference>
<accession>A0A7J0BUK1</accession>